<sequence>MAAARAKGAGSDCFASNTRKKPLAIRAFEIESPKFLNAAVAITSAVNLRKVIKTSSFLISRELEGKVPLELQRH</sequence>
<name>B2IF95_BEII9</name>
<gene>
    <name evidence="1" type="ordered locus">Bind_2038</name>
</gene>
<dbReference type="STRING" id="395963.Bind_2038"/>
<dbReference type="AlphaFoldDB" id="B2IF95"/>
<keyword evidence="2" id="KW-1185">Reference proteome</keyword>
<dbReference type="EMBL" id="CP001016">
    <property type="protein sequence ID" value="ACB95660.1"/>
    <property type="molecule type" value="Genomic_DNA"/>
</dbReference>
<accession>B2IF95</accession>
<organism evidence="1 2">
    <name type="scientific">Beijerinckia indica subsp. indica (strain ATCC 9039 / DSM 1715 / NCIMB 8712)</name>
    <dbReference type="NCBI Taxonomy" id="395963"/>
    <lineage>
        <taxon>Bacteria</taxon>
        <taxon>Pseudomonadati</taxon>
        <taxon>Pseudomonadota</taxon>
        <taxon>Alphaproteobacteria</taxon>
        <taxon>Hyphomicrobiales</taxon>
        <taxon>Beijerinckiaceae</taxon>
        <taxon>Beijerinckia</taxon>
    </lineage>
</organism>
<evidence type="ECO:0000313" key="1">
    <source>
        <dbReference type="EMBL" id="ACB95660.1"/>
    </source>
</evidence>
<evidence type="ECO:0000313" key="2">
    <source>
        <dbReference type="Proteomes" id="UP000001695"/>
    </source>
</evidence>
<dbReference type="KEGG" id="bid:Bind_2038"/>
<reference evidence="1 2" key="2">
    <citation type="journal article" date="2010" name="J. Bacteriol.">
        <title>Complete genome sequence of Beijerinckia indica subsp. indica.</title>
        <authorList>
            <person name="Tamas I."/>
            <person name="Dedysh S.N."/>
            <person name="Liesack W."/>
            <person name="Stott M.B."/>
            <person name="Alam M."/>
            <person name="Murrell J.C."/>
            <person name="Dunfield P.F."/>
        </authorList>
    </citation>
    <scope>NUCLEOTIDE SEQUENCE [LARGE SCALE GENOMIC DNA]</scope>
    <source>
        <strain evidence="2">ATCC 9039 / DSM 1715 / NCIMB 8712</strain>
    </source>
</reference>
<dbReference type="Proteomes" id="UP000001695">
    <property type="component" value="Chromosome"/>
</dbReference>
<protein>
    <submittedName>
        <fullName evidence="1">Uncharacterized protein</fullName>
    </submittedName>
</protein>
<dbReference type="HOGENOM" id="CLU_2680253_0_0_5"/>
<reference evidence="2" key="1">
    <citation type="submission" date="2008-03" db="EMBL/GenBank/DDBJ databases">
        <title>Complete sequence of chromosome of Beijerinckia indica subsp. indica ATCC 9039.</title>
        <authorList>
            <consortium name="US DOE Joint Genome Institute"/>
            <person name="Copeland A."/>
            <person name="Lucas S."/>
            <person name="Lapidus A."/>
            <person name="Glavina del Rio T."/>
            <person name="Dalin E."/>
            <person name="Tice H."/>
            <person name="Bruce D."/>
            <person name="Goodwin L."/>
            <person name="Pitluck S."/>
            <person name="LaButti K."/>
            <person name="Schmutz J."/>
            <person name="Larimer F."/>
            <person name="Land M."/>
            <person name="Hauser L."/>
            <person name="Kyrpides N."/>
            <person name="Mikhailova N."/>
            <person name="Dunfield P.F."/>
            <person name="Dedysh S.N."/>
            <person name="Liesack W."/>
            <person name="Saw J.H."/>
            <person name="Alam M."/>
            <person name="Chen Y."/>
            <person name="Murrell J.C."/>
            <person name="Richardson P."/>
        </authorList>
    </citation>
    <scope>NUCLEOTIDE SEQUENCE [LARGE SCALE GENOMIC DNA]</scope>
    <source>
        <strain evidence="2">ATCC 9039 / DSM 1715 / NCIMB 8712</strain>
    </source>
</reference>
<proteinExistence type="predicted"/>